<dbReference type="Gene3D" id="1.25.40.10">
    <property type="entry name" value="Tetratricopeptide repeat domain"/>
    <property type="match status" value="1"/>
</dbReference>
<keyword evidence="2" id="KW-1003">Cell membrane</keyword>
<feature type="domain" description="Ancillary SecYEG translocon subunit/Cell division coordinator CpoB TPR" evidence="10">
    <location>
        <begin position="20"/>
        <end position="162"/>
    </location>
</feature>
<evidence type="ECO:0000256" key="1">
    <source>
        <dbReference type="ARBA" id="ARBA00004401"/>
    </source>
</evidence>
<dbReference type="PANTHER" id="PTHR38035">
    <property type="entry name" value="UPF0070 PROTEIN YFGM"/>
    <property type="match status" value="1"/>
</dbReference>
<evidence type="ECO:0000256" key="8">
    <source>
        <dbReference type="ARBA" id="ARBA00024235"/>
    </source>
</evidence>
<keyword evidence="6" id="KW-0143">Chaperone</keyword>
<keyword evidence="3 9" id="KW-0812">Transmembrane</keyword>
<evidence type="ECO:0000256" key="9">
    <source>
        <dbReference type="SAM" id="Phobius"/>
    </source>
</evidence>
<keyword evidence="4 9" id="KW-1133">Transmembrane helix</keyword>
<comment type="caution">
    <text evidence="11">The sequence shown here is derived from an EMBL/GenBank/DDBJ whole genome shotgun (WGS) entry which is preliminary data.</text>
</comment>
<proteinExistence type="inferred from homology"/>
<name>A0A916S0Y9_9HYPH</name>
<dbReference type="GO" id="GO:0044877">
    <property type="term" value="F:protein-containing complex binding"/>
    <property type="evidence" value="ECO:0007669"/>
    <property type="project" value="InterPro"/>
</dbReference>
<dbReference type="RefSeq" id="WP_188820288.1">
    <property type="nucleotide sequence ID" value="NZ_BMHH01000001.1"/>
</dbReference>
<reference evidence="11" key="1">
    <citation type="journal article" date="2014" name="Int. J. Syst. Evol. Microbiol.">
        <title>Complete genome sequence of Corynebacterium casei LMG S-19264T (=DSM 44701T), isolated from a smear-ripened cheese.</title>
        <authorList>
            <consortium name="US DOE Joint Genome Institute (JGI-PGF)"/>
            <person name="Walter F."/>
            <person name="Albersmeier A."/>
            <person name="Kalinowski J."/>
            <person name="Ruckert C."/>
        </authorList>
    </citation>
    <scope>NUCLEOTIDE SEQUENCE</scope>
    <source>
        <strain evidence="11">CGMCC 1.15082</strain>
    </source>
</reference>
<comment type="subcellular location">
    <subcellularLocation>
        <location evidence="1">Cell membrane</location>
        <topology evidence="1">Single-pass type II membrane protein</topology>
    </subcellularLocation>
</comment>
<evidence type="ECO:0000256" key="4">
    <source>
        <dbReference type="ARBA" id="ARBA00022989"/>
    </source>
</evidence>
<evidence type="ECO:0000256" key="5">
    <source>
        <dbReference type="ARBA" id="ARBA00023136"/>
    </source>
</evidence>
<dbReference type="InterPro" id="IPR011990">
    <property type="entry name" value="TPR-like_helical_dom_sf"/>
</dbReference>
<keyword evidence="12" id="KW-1185">Reference proteome</keyword>
<dbReference type="Pfam" id="PF09976">
    <property type="entry name" value="TPR_21"/>
    <property type="match status" value="1"/>
</dbReference>
<evidence type="ECO:0000256" key="7">
    <source>
        <dbReference type="ARBA" id="ARBA00024197"/>
    </source>
</evidence>
<accession>A0A916S0Y9</accession>
<evidence type="ECO:0000256" key="2">
    <source>
        <dbReference type="ARBA" id="ARBA00022475"/>
    </source>
</evidence>
<dbReference type="PANTHER" id="PTHR38035:SF1">
    <property type="entry name" value="ANCILLARY SECYEG TRANSLOCON SUBUNIT"/>
    <property type="match status" value="1"/>
</dbReference>
<evidence type="ECO:0000313" key="12">
    <source>
        <dbReference type="Proteomes" id="UP000646478"/>
    </source>
</evidence>
<comment type="similarity">
    <text evidence="7">Belongs to the YfgM family.</text>
</comment>
<keyword evidence="5 9" id="KW-0472">Membrane</keyword>
<gene>
    <name evidence="11" type="ORF">GCM10011491_00480</name>
</gene>
<protein>
    <recommendedName>
        <fullName evidence="8">Ancillary SecYEG translocon subunit</fullName>
    </recommendedName>
</protein>
<reference evidence="11" key="2">
    <citation type="submission" date="2020-09" db="EMBL/GenBank/DDBJ databases">
        <authorList>
            <person name="Sun Q."/>
            <person name="Zhou Y."/>
        </authorList>
    </citation>
    <scope>NUCLEOTIDE SEQUENCE</scope>
    <source>
        <strain evidence="11">CGMCC 1.15082</strain>
    </source>
</reference>
<dbReference type="Proteomes" id="UP000646478">
    <property type="component" value="Unassembled WGS sequence"/>
</dbReference>
<dbReference type="InterPro" id="IPR026039">
    <property type="entry name" value="YfgM"/>
</dbReference>
<dbReference type="EMBL" id="BMHH01000001">
    <property type="protein sequence ID" value="GGA77217.1"/>
    <property type="molecule type" value="Genomic_DNA"/>
</dbReference>
<evidence type="ECO:0000313" key="11">
    <source>
        <dbReference type="EMBL" id="GGA77217.1"/>
    </source>
</evidence>
<dbReference type="InterPro" id="IPR018704">
    <property type="entry name" value="SecYEG/CpoB_TPR"/>
</dbReference>
<dbReference type="GO" id="GO:0005886">
    <property type="term" value="C:plasma membrane"/>
    <property type="evidence" value="ECO:0007669"/>
    <property type="project" value="UniProtKB-SubCell"/>
</dbReference>
<evidence type="ECO:0000259" key="10">
    <source>
        <dbReference type="Pfam" id="PF09976"/>
    </source>
</evidence>
<evidence type="ECO:0000256" key="6">
    <source>
        <dbReference type="ARBA" id="ARBA00023186"/>
    </source>
</evidence>
<sequence>MTDDSFFREVNEEIRSDKAKAFWQRFGPLLIGAAVAIVLGTAGMVAYRHWSASLAAQSGDKYLAALDLADQGKKDEALAALNALEKDGYGDYPSLARMRAATLLADKGDTAGAVAAYDKIAADSAVPAALKDIARLRAGFLLIDTGSYDDVAKRVEPITADGNPMRFSAREALGLAAWKANRPADALRIFQQIADDSGTPPDIGQRANMMLDLIHGSGEAKKS</sequence>
<feature type="transmembrane region" description="Helical" evidence="9">
    <location>
        <begin position="26"/>
        <end position="47"/>
    </location>
</feature>
<evidence type="ECO:0000256" key="3">
    <source>
        <dbReference type="ARBA" id="ARBA00022692"/>
    </source>
</evidence>
<dbReference type="AlphaFoldDB" id="A0A916S0Y9"/>
<dbReference type="SUPFAM" id="SSF48452">
    <property type="entry name" value="TPR-like"/>
    <property type="match status" value="1"/>
</dbReference>
<organism evidence="11 12">
    <name type="scientific">Brucella endophytica</name>
    <dbReference type="NCBI Taxonomy" id="1963359"/>
    <lineage>
        <taxon>Bacteria</taxon>
        <taxon>Pseudomonadati</taxon>
        <taxon>Pseudomonadota</taxon>
        <taxon>Alphaproteobacteria</taxon>
        <taxon>Hyphomicrobiales</taxon>
        <taxon>Brucellaceae</taxon>
        <taxon>Brucella/Ochrobactrum group</taxon>
        <taxon>Brucella</taxon>
    </lineage>
</organism>